<comment type="caution">
    <text evidence="1">The sequence shown here is derived from an EMBL/GenBank/DDBJ whole genome shotgun (WGS) entry which is preliminary data.</text>
</comment>
<reference evidence="1" key="3">
    <citation type="submission" date="2023-05" db="EMBL/GenBank/DDBJ databases">
        <authorList>
            <person name="Smith C.H."/>
        </authorList>
    </citation>
    <scope>NUCLEOTIDE SEQUENCE</scope>
    <source>
        <strain evidence="1">CHS0354</strain>
        <tissue evidence="1">Mantle</tissue>
    </source>
</reference>
<dbReference type="AlphaFoldDB" id="A0AAE0SXX8"/>
<evidence type="ECO:0000313" key="2">
    <source>
        <dbReference type="Proteomes" id="UP001195483"/>
    </source>
</evidence>
<organism evidence="1 2">
    <name type="scientific">Potamilus streckersoni</name>
    <dbReference type="NCBI Taxonomy" id="2493646"/>
    <lineage>
        <taxon>Eukaryota</taxon>
        <taxon>Metazoa</taxon>
        <taxon>Spiralia</taxon>
        <taxon>Lophotrochozoa</taxon>
        <taxon>Mollusca</taxon>
        <taxon>Bivalvia</taxon>
        <taxon>Autobranchia</taxon>
        <taxon>Heteroconchia</taxon>
        <taxon>Palaeoheterodonta</taxon>
        <taxon>Unionida</taxon>
        <taxon>Unionoidea</taxon>
        <taxon>Unionidae</taxon>
        <taxon>Ambleminae</taxon>
        <taxon>Lampsilini</taxon>
        <taxon>Potamilus</taxon>
    </lineage>
</organism>
<sequence>MLEYCRYFAMKTVEPSTLLILKGIISRFASGIGFIAKFFSDSFVTVTVECRYFSKYCISTLNQILIAKRTIRFFSSVADLMPSSSVGRPFYYLYEVIAGLDSVLSLTGGNLLYCWMVIGKIYTVHIRRCEHT</sequence>
<proteinExistence type="predicted"/>
<keyword evidence="2" id="KW-1185">Reference proteome</keyword>
<reference evidence="1" key="2">
    <citation type="journal article" date="2021" name="Genome Biol. Evol.">
        <title>Developing a high-quality reference genome for a parasitic bivalve with doubly uniparental inheritance (Bivalvia: Unionida).</title>
        <authorList>
            <person name="Smith C.H."/>
        </authorList>
    </citation>
    <scope>NUCLEOTIDE SEQUENCE</scope>
    <source>
        <strain evidence="1">CHS0354</strain>
        <tissue evidence="1">Mantle</tissue>
    </source>
</reference>
<accession>A0AAE0SXX8</accession>
<protein>
    <submittedName>
        <fullName evidence="1">Uncharacterized protein</fullName>
    </submittedName>
</protein>
<dbReference type="Proteomes" id="UP001195483">
    <property type="component" value="Unassembled WGS sequence"/>
</dbReference>
<reference evidence="1" key="1">
    <citation type="journal article" date="2021" name="Genome Biol. Evol.">
        <title>A High-Quality Reference Genome for a Parasitic Bivalve with Doubly Uniparental Inheritance (Bivalvia: Unionida).</title>
        <authorList>
            <person name="Smith C.H."/>
        </authorList>
    </citation>
    <scope>NUCLEOTIDE SEQUENCE</scope>
    <source>
        <strain evidence="1">CHS0354</strain>
    </source>
</reference>
<name>A0AAE0SXX8_9BIVA</name>
<gene>
    <name evidence="1" type="ORF">CHS0354_019844</name>
</gene>
<evidence type="ECO:0000313" key="1">
    <source>
        <dbReference type="EMBL" id="KAK3600217.1"/>
    </source>
</evidence>
<dbReference type="EMBL" id="JAEAOA010001207">
    <property type="protein sequence ID" value="KAK3600217.1"/>
    <property type="molecule type" value="Genomic_DNA"/>
</dbReference>